<evidence type="ECO:0000256" key="1">
    <source>
        <dbReference type="SAM" id="MobiDB-lite"/>
    </source>
</evidence>
<name>A0A183VNL2_TRIRE</name>
<dbReference type="Pfam" id="PF08034">
    <property type="entry name" value="TES"/>
    <property type="match status" value="1"/>
</dbReference>
<dbReference type="Proteomes" id="UP000050795">
    <property type="component" value="Unassembled WGS sequence"/>
</dbReference>
<keyword evidence="3" id="KW-1185">Reference proteome</keyword>
<feature type="chain" id="PRO_5043579365" evidence="2">
    <location>
        <begin position="19"/>
        <end position="227"/>
    </location>
</feature>
<organism evidence="3 4">
    <name type="scientific">Trichobilharzia regenti</name>
    <name type="common">Nasal bird schistosome</name>
    <dbReference type="NCBI Taxonomy" id="157069"/>
    <lineage>
        <taxon>Eukaryota</taxon>
        <taxon>Metazoa</taxon>
        <taxon>Spiralia</taxon>
        <taxon>Lophotrochozoa</taxon>
        <taxon>Platyhelminthes</taxon>
        <taxon>Trematoda</taxon>
        <taxon>Digenea</taxon>
        <taxon>Strigeidida</taxon>
        <taxon>Schistosomatoidea</taxon>
        <taxon>Schistosomatidae</taxon>
        <taxon>Trichobilharzia</taxon>
    </lineage>
</organism>
<feature type="signal peptide" evidence="2">
    <location>
        <begin position="1"/>
        <end position="18"/>
    </location>
</feature>
<reference evidence="3" key="1">
    <citation type="submission" date="2022-06" db="EMBL/GenBank/DDBJ databases">
        <authorList>
            <person name="Berger JAMES D."/>
            <person name="Berger JAMES D."/>
        </authorList>
    </citation>
    <scope>NUCLEOTIDE SEQUENCE [LARGE SCALE GENOMIC DNA]</scope>
</reference>
<reference evidence="4" key="2">
    <citation type="submission" date="2023-11" db="UniProtKB">
        <authorList>
            <consortium name="WormBaseParasite"/>
        </authorList>
    </citation>
    <scope>IDENTIFICATION</scope>
</reference>
<protein>
    <submittedName>
        <fullName evidence="4">Trematode Eggshell Synthesis domain containing protein</fullName>
    </submittedName>
</protein>
<feature type="compositionally biased region" description="Polar residues" evidence="1">
    <location>
        <begin position="214"/>
        <end position="227"/>
    </location>
</feature>
<evidence type="ECO:0000256" key="2">
    <source>
        <dbReference type="SAM" id="SignalP"/>
    </source>
</evidence>
<feature type="region of interest" description="Disordered" evidence="1">
    <location>
        <begin position="187"/>
        <end position="227"/>
    </location>
</feature>
<evidence type="ECO:0000313" key="3">
    <source>
        <dbReference type="Proteomes" id="UP000050795"/>
    </source>
</evidence>
<dbReference type="OrthoDB" id="6254588at2759"/>
<dbReference type="WBParaSite" id="TREG1_91430.1">
    <property type="protein sequence ID" value="TREG1_91430.1"/>
    <property type="gene ID" value="TREG1_91430"/>
</dbReference>
<sequence length="227" mass="26509">MKLLCFCLLSVIPSLTLCGQYNYNYNDNYQTRPNNAYKSNQYNNVNNYNSDNNNNYNYNNNKNYNYNDYYANQKPRQEKLTRRYTIEGEARHTHNKHGENHLKAFGAMFGFGETYQTSDYTQATTFHSGSIYGKNGKKRKFSTYDTEGEVKHNQKSKGRAKLKMYANLYGHERVEDKKDVKAIVTYENDGSPSEDDVANYSPTEHPYGKLEDYQTPSYTSDNTKLKY</sequence>
<evidence type="ECO:0000313" key="4">
    <source>
        <dbReference type="WBParaSite" id="TREG1_91430.1"/>
    </source>
</evidence>
<dbReference type="AlphaFoldDB" id="A0A183VNL2"/>
<dbReference type="InterPro" id="IPR012615">
    <property type="entry name" value="TES"/>
</dbReference>
<proteinExistence type="predicted"/>
<keyword evidence="2" id="KW-0732">Signal</keyword>
<accession>A0A183VNL2</accession>